<accession>A0A0U2VJ64</accession>
<reference evidence="10" key="1">
    <citation type="submission" date="2015-12" db="EMBL/GenBank/DDBJ databases">
        <authorList>
            <person name="Lauer A."/>
            <person name="Humrighouse B."/>
            <person name="Loparev V."/>
            <person name="Shewmaker P.L."/>
            <person name="Whitney A.M."/>
            <person name="McLaughlin R.W."/>
        </authorList>
    </citation>
    <scope>NUCLEOTIDE SEQUENCE [LARGE SCALE GENOMIC DNA]</scope>
    <source>
        <strain evidence="10">LMG 26678</strain>
    </source>
</reference>
<dbReference type="Gene3D" id="2.40.340.10">
    <property type="entry name" value="MoeA, C-terminal, domain IV"/>
    <property type="match status" value="1"/>
</dbReference>
<evidence type="ECO:0000256" key="2">
    <source>
        <dbReference type="ARBA" id="ARBA00010763"/>
    </source>
</evidence>
<evidence type="ECO:0000313" key="10">
    <source>
        <dbReference type="Proteomes" id="UP000067523"/>
    </source>
</evidence>
<keyword evidence="7" id="KW-0460">Magnesium</keyword>
<dbReference type="SMART" id="SM00852">
    <property type="entry name" value="MoCF_biosynth"/>
    <property type="match status" value="1"/>
</dbReference>
<dbReference type="GO" id="GO:0006777">
    <property type="term" value="P:Mo-molybdopterin cofactor biosynthetic process"/>
    <property type="evidence" value="ECO:0007669"/>
    <property type="project" value="UniProtKB-UniRule"/>
</dbReference>
<dbReference type="Gene3D" id="2.170.190.11">
    <property type="entry name" value="Molybdopterin biosynthesis moea protein, domain 3"/>
    <property type="match status" value="1"/>
</dbReference>
<evidence type="ECO:0000256" key="7">
    <source>
        <dbReference type="RuleBase" id="RU365090"/>
    </source>
</evidence>
<dbReference type="Proteomes" id="UP000067523">
    <property type="component" value="Chromosome"/>
</dbReference>
<gene>
    <name evidence="9" type="ORF">ATZ35_10400</name>
</gene>
<evidence type="ECO:0000256" key="3">
    <source>
        <dbReference type="ARBA" id="ARBA00013269"/>
    </source>
</evidence>
<organism evidence="9 10">
    <name type="scientific">Enterococcus rotai</name>
    <dbReference type="NCBI Taxonomy" id="118060"/>
    <lineage>
        <taxon>Bacteria</taxon>
        <taxon>Bacillati</taxon>
        <taxon>Bacillota</taxon>
        <taxon>Bacilli</taxon>
        <taxon>Lactobacillales</taxon>
        <taxon>Enterococcaceae</taxon>
        <taxon>Enterococcus</taxon>
    </lineage>
</organism>
<comment type="catalytic activity">
    <reaction evidence="6">
        <text>adenylyl-molybdopterin + molybdate = Mo-molybdopterin + AMP + H(+)</text>
        <dbReference type="Rhea" id="RHEA:35047"/>
        <dbReference type="ChEBI" id="CHEBI:15378"/>
        <dbReference type="ChEBI" id="CHEBI:36264"/>
        <dbReference type="ChEBI" id="CHEBI:62727"/>
        <dbReference type="ChEBI" id="CHEBI:71302"/>
        <dbReference type="ChEBI" id="CHEBI:456215"/>
        <dbReference type="EC" id="2.10.1.1"/>
    </reaction>
</comment>
<feature type="domain" description="MoaB/Mog" evidence="8">
    <location>
        <begin position="181"/>
        <end position="319"/>
    </location>
</feature>
<dbReference type="EC" id="2.10.1.1" evidence="3 7"/>
<dbReference type="SUPFAM" id="SSF53218">
    <property type="entry name" value="Molybdenum cofactor biosynthesis proteins"/>
    <property type="match status" value="1"/>
</dbReference>
<dbReference type="AlphaFoldDB" id="A0A0U2VJ64"/>
<protein>
    <recommendedName>
        <fullName evidence="4 7">Molybdopterin molybdenumtransferase</fullName>
        <ecNumber evidence="3 7">2.10.1.1</ecNumber>
    </recommendedName>
</protein>
<evidence type="ECO:0000256" key="1">
    <source>
        <dbReference type="ARBA" id="ARBA00002901"/>
    </source>
</evidence>
<evidence type="ECO:0000313" key="9">
    <source>
        <dbReference type="EMBL" id="ALS37547.1"/>
    </source>
</evidence>
<dbReference type="InterPro" id="IPR038987">
    <property type="entry name" value="MoeA-like"/>
</dbReference>
<name>A0A0U2VJ64_9ENTE</name>
<keyword evidence="10" id="KW-1185">Reference proteome</keyword>
<dbReference type="EMBL" id="CP013655">
    <property type="protein sequence ID" value="ALS37547.1"/>
    <property type="molecule type" value="Genomic_DNA"/>
</dbReference>
<evidence type="ECO:0000259" key="8">
    <source>
        <dbReference type="SMART" id="SM00852"/>
    </source>
</evidence>
<evidence type="ECO:0000256" key="4">
    <source>
        <dbReference type="ARBA" id="ARBA00021108"/>
    </source>
</evidence>
<dbReference type="UniPathway" id="UPA00344"/>
<dbReference type="NCBIfam" id="TIGR00177">
    <property type="entry name" value="molyb_syn"/>
    <property type="match status" value="1"/>
</dbReference>
<dbReference type="Gene3D" id="3.90.105.10">
    <property type="entry name" value="Molybdopterin biosynthesis moea protein, domain 2"/>
    <property type="match status" value="1"/>
</dbReference>
<dbReference type="InterPro" id="IPR036425">
    <property type="entry name" value="MoaB/Mog-like_dom_sf"/>
</dbReference>
<keyword evidence="7" id="KW-0808">Transferase</keyword>
<dbReference type="PANTHER" id="PTHR10192">
    <property type="entry name" value="MOLYBDOPTERIN BIOSYNTHESIS PROTEIN"/>
    <property type="match status" value="1"/>
</dbReference>
<dbReference type="CDD" id="cd00887">
    <property type="entry name" value="MoeA"/>
    <property type="match status" value="1"/>
</dbReference>
<proteinExistence type="inferred from homology"/>
<keyword evidence="5 7" id="KW-0500">Molybdenum</keyword>
<dbReference type="RefSeq" id="WP_208927202.1">
    <property type="nucleotide sequence ID" value="NZ_CP013655.1"/>
</dbReference>
<dbReference type="InterPro" id="IPR001453">
    <property type="entry name" value="MoaB/Mog_dom"/>
</dbReference>
<keyword evidence="7" id="KW-0501">Molybdenum cofactor biosynthesis</keyword>
<dbReference type="InterPro" id="IPR005110">
    <property type="entry name" value="MoeA_linker/N"/>
</dbReference>
<evidence type="ECO:0000256" key="6">
    <source>
        <dbReference type="ARBA" id="ARBA00047317"/>
    </source>
</evidence>
<comment type="cofactor">
    <cofactor evidence="7">
        <name>Mg(2+)</name>
        <dbReference type="ChEBI" id="CHEBI:18420"/>
    </cofactor>
</comment>
<keyword evidence="7" id="KW-0479">Metal-binding</keyword>
<dbReference type="Pfam" id="PF03453">
    <property type="entry name" value="MoeA_N"/>
    <property type="match status" value="1"/>
</dbReference>
<comment type="similarity">
    <text evidence="2 7">Belongs to the MoeA family.</text>
</comment>
<dbReference type="STRING" id="118060.ATZ35_10400"/>
<dbReference type="GO" id="GO:0005829">
    <property type="term" value="C:cytosol"/>
    <property type="evidence" value="ECO:0007669"/>
    <property type="project" value="TreeGrafter"/>
</dbReference>
<comment type="function">
    <text evidence="1 7">Catalyzes the insertion of molybdate into adenylated molybdopterin with the concomitant release of AMP.</text>
</comment>
<dbReference type="Gene3D" id="3.40.980.10">
    <property type="entry name" value="MoaB/Mog-like domain"/>
    <property type="match status" value="1"/>
</dbReference>
<dbReference type="Pfam" id="PF00994">
    <property type="entry name" value="MoCF_biosynth"/>
    <property type="match status" value="1"/>
</dbReference>
<dbReference type="GO" id="GO:0061599">
    <property type="term" value="F:molybdopterin molybdotransferase activity"/>
    <property type="evidence" value="ECO:0007669"/>
    <property type="project" value="UniProtKB-UniRule"/>
</dbReference>
<dbReference type="InterPro" id="IPR036688">
    <property type="entry name" value="MoeA_C_domain_IV_sf"/>
</dbReference>
<dbReference type="PANTHER" id="PTHR10192:SF5">
    <property type="entry name" value="GEPHYRIN"/>
    <property type="match status" value="1"/>
</dbReference>
<dbReference type="GO" id="GO:0046872">
    <property type="term" value="F:metal ion binding"/>
    <property type="evidence" value="ECO:0007669"/>
    <property type="project" value="UniProtKB-UniRule"/>
</dbReference>
<dbReference type="InterPro" id="IPR036135">
    <property type="entry name" value="MoeA_linker/N_sf"/>
</dbReference>
<dbReference type="KEGG" id="erx:ATZ35_10400"/>
<evidence type="ECO:0000256" key="5">
    <source>
        <dbReference type="ARBA" id="ARBA00022505"/>
    </source>
</evidence>
<sequence length="400" mass="44255">MIEVEAARIKINQFFAQQKAVEHVSILDAVGRVCAEDIFAKIAVPHFPRAGMDGYAVIAEETQGASLEKPICLNVSNSIFAGDSEPDSVNESGSAVRIMTGAPIPAPFDAVIKQEWTDYGQTEVKIYREIKAGRNYGVVGEDVRLEQKIFSKYQLINSRVVGILAAQGIEMIQVLAPMKVGILATGSELVSLGATLTSGKIYDSNLYTLASFIQSSGSQIIFKEHCSDDPKEIAELIRERVTDVDLLITTGGVSVGEKDFVPQVIEALGGETLFHFVNMKPGTPMMASSYQNKLLLNLSGNPFAAVVNLHLFYWSALAHFLNCSELKLEQRQVQLLEELTPSNIRRFIRAYEENGMVSLNAKLHYSSVFHNTLETNCMIDQPAKKLLKKGDYVTVYYWKF</sequence>
<dbReference type="SUPFAM" id="SSF63882">
    <property type="entry name" value="MoeA N-terminal region -like"/>
    <property type="match status" value="1"/>
</dbReference>
<comment type="pathway">
    <text evidence="7">Cofactor biosynthesis; molybdopterin biosynthesis.</text>
</comment>